<keyword evidence="2" id="KW-1185">Reference proteome</keyword>
<evidence type="ECO:0000313" key="1">
    <source>
        <dbReference type="EMBL" id="KAK8762662.1"/>
    </source>
</evidence>
<dbReference type="EMBL" id="JARKHS020029901">
    <property type="protein sequence ID" value="KAK8762662.1"/>
    <property type="molecule type" value="Genomic_DNA"/>
</dbReference>
<sequence length="67" mass="7469">MTFEAKISGTPSLLQVYIPRLDAFAAVSPSGAEKLLLHILRHFTAKPTCPTSSESICWLWWPPCLHC</sequence>
<name>A0AAQ4DJM2_AMBAM</name>
<accession>A0AAQ4DJM2</accession>
<dbReference type="AlphaFoldDB" id="A0AAQ4DJM2"/>
<gene>
    <name evidence="1" type="ORF">V5799_026070</name>
</gene>
<evidence type="ECO:0000313" key="2">
    <source>
        <dbReference type="Proteomes" id="UP001321473"/>
    </source>
</evidence>
<proteinExistence type="predicted"/>
<dbReference type="Proteomes" id="UP001321473">
    <property type="component" value="Unassembled WGS sequence"/>
</dbReference>
<protein>
    <submittedName>
        <fullName evidence="1">Uncharacterized protein</fullName>
    </submittedName>
</protein>
<organism evidence="1 2">
    <name type="scientific">Amblyomma americanum</name>
    <name type="common">Lone star tick</name>
    <dbReference type="NCBI Taxonomy" id="6943"/>
    <lineage>
        <taxon>Eukaryota</taxon>
        <taxon>Metazoa</taxon>
        <taxon>Ecdysozoa</taxon>
        <taxon>Arthropoda</taxon>
        <taxon>Chelicerata</taxon>
        <taxon>Arachnida</taxon>
        <taxon>Acari</taxon>
        <taxon>Parasitiformes</taxon>
        <taxon>Ixodida</taxon>
        <taxon>Ixodoidea</taxon>
        <taxon>Ixodidae</taxon>
        <taxon>Amblyomminae</taxon>
        <taxon>Amblyomma</taxon>
    </lineage>
</organism>
<comment type="caution">
    <text evidence="1">The sequence shown here is derived from an EMBL/GenBank/DDBJ whole genome shotgun (WGS) entry which is preliminary data.</text>
</comment>
<reference evidence="1 2" key="1">
    <citation type="journal article" date="2023" name="Arcadia Sci">
        <title>De novo assembly of a long-read Amblyomma americanum tick genome.</title>
        <authorList>
            <person name="Chou S."/>
            <person name="Poskanzer K.E."/>
            <person name="Rollins M."/>
            <person name="Thuy-Boun P.S."/>
        </authorList>
    </citation>
    <scope>NUCLEOTIDE SEQUENCE [LARGE SCALE GENOMIC DNA]</scope>
    <source>
        <strain evidence="1">F_SG_1</strain>
        <tissue evidence="1">Salivary glands</tissue>
    </source>
</reference>